<evidence type="ECO:0000313" key="1">
    <source>
        <dbReference type="EMBL" id="CAI9741506.1"/>
    </source>
</evidence>
<accession>A0AA36BXG2</accession>
<gene>
    <name evidence="1" type="ORF">OCTVUL_1B019272</name>
</gene>
<sequence length="112" mass="12459">MDMLPLYDINRLLCLAATIGNRHVDHVSSPHRNHFTDSSRGLGDRPDRVLSVLFHTAHPVRCGEAPPKPLLQHVPAFVVLLPADVRILRVLHLGEFGDQPRITVLPGVHTCQ</sequence>
<reference evidence="1" key="1">
    <citation type="submission" date="2023-08" db="EMBL/GenBank/DDBJ databases">
        <authorList>
            <person name="Alioto T."/>
            <person name="Alioto T."/>
            <person name="Gomez Garrido J."/>
        </authorList>
    </citation>
    <scope>NUCLEOTIDE SEQUENCE</scope>
</reference>
<protein>
    <submittedName>
        <fullName evidence="1">Uncharacterized protein</fullName>
    </submittedName>
</protein>
<name>A0AA36BXG2_OCTVU</name>
<dbReference type="EMBL" id="OX597839">
    <property type="protein sequence ID" value="CAI9741506.1"/>
    <property type="molecule type" value="Genomic_DNA"/>
</dbReference>
<dbReference type="AlphaFoldDB" id="A0AA36BXG2"/>
<evidence type="ECO:0000313" key="2">
    <source>
        <dbReference type="Proteomes" id="UP001162480"/>
    </source>
</evidence>
<proteinExistence type="predicted"/>
<dbReference type="Proteomes" id="UP001162480">
    <property type="component" value="Chromosome 26"/>
</dbReference>
<keyword evidence="2" id="KW-1185">Reference proteome</keyword>
<organism evidence="1 2">
    <name type="scientific">Octopus vulgaris</name>
    <name type="common">Common octopus</name>
    <dbReference type="NCBI Taxonomy" id="6645"/>
    <lineage>
        <taxon>Eukaryota</taxon>
        <taxon>Metazoa</taxon>
        <taxon>Spiralia</taxon>
        <taxon>Lophotrochozoa</taxon>
        <taxon>Mollusca</taxon>
        <taxon>Cephalopoda</taxon>
        <taxon>Coleoidea</taxon>
        <taxon>Octopodiformes</taxon>
        <taxon>Octopoda</taxon>
        <taxon>Incirrata</taxon>
        <taxon>Octopodidae</taxon>
        <taxon>Octopus</taxon>
    </lineage>
</organism>